<keyword evidence="4 8" id="KW-0812">Transmembrane</keyword>
<organism evidence="10 11">
    <name type="scientific">Rhodococcus wratislaviensis NBRC 100605</name>
    <dbReference type="NCBI Taxonomy" id="1219028"/>
    <lineage>
        <taxon>Bacteria</taxon>
        <taxon>Bacillati</taxon>
        <taxon>Actinomycetota</taxon>
        <taxon>Actinomycetes</taxon>
        <taxon>Mycobacteriales</taxon>
        <taxon>Nocardiaceae</taxon>
        <taxon>Rhodococcus</taxon>
    </lineage>
</organism>
<feature type="transmembrane region" description="Helical" evidence="8">
    <location>
        <begin position="205"/>
        <end position="224"/>
    </location>
</feature>
<comment type="subcellular location">
    <subcellularLocation>
        <location evidence="1">Cell membrane</location>
        <topology evidence="1">Multi-pass membrane protein</topology>
    </subcellularLocation>
</comment>
<feature type="transmembrane region" description="Helical" evidence="8">
    <location>
        <begin position="409"/>
        <end position="434"/>
    </location>
</feature>
<dbReference type="Gene3D" id="1.20.1250.20">
    <property type="entry name" value="MFS general substrate transporter like domains"/>
    <property type="match status" value="1"/>
</dbReference>
<feature type="transmembrane region" description="Helical" evidence="8">
    <location>
        <begin position="257"/>
        <end position="280"/>
    </location>
</feature>
<dbReference type="GO" id="GO:0022857">
    <property type="term" value="F:transmembrane transporter activity"/>
    <property type="evidence" value="ECO:0007669"/>
    <property type="project" value="InterPro"/>
</dbReference>
<dbReference type="CDD" id="cd17369">
    <property type="entry name" value="MFS_ShiA_like"/>
    <property type="match status" value="1"/>
</dbReference>
<keyword evidence="2" id="KW-0813">Transport</keyword>
<feature type="transmembrane region" description="Helical" evidence="8">
    <location>
        <begin position="104"/>
        <end position="124"/>
    </location>
</feature>
<keyword evidence="5 8" id="KW-1133">Transmembrane helix</keyword>
<keyword evidence="3" id="KW-1003">Cell membrane</keyword>
<dbReference type="PROSITE" id="PS00217">
    <property type="entry name" value="SUGAR_TRANSPORT_2"/>
    <property type="match status" value="1"/>
</dbReference>
<dbReference type="RefSeq" id="WP_037229938.1">
    <property type="nucleotide sequence ID" value="NZ_BAWF01000012.1"/>
</dbReference>
<dbReference type="OrthoDB" id="8953821at2"/>
<feature type="transmembrane region" description="Helical" evidence="8">
    <location>
        <begin position="384"/>
        <end position="403"/>
    </location>
</feature>
<dbReference type="GO" id="GO:0005886">
    <property type="term" value="C:plasma membrane"/>
    <property type="evidence" value="ECO:0007669"/>
    <property type="project" value="UniProtKB-SubCell"/>
</dbReference>
<dbReference type="PANTHER" id="PTHR43045">
    <property type="entry name" value="SHIKIMATE TRANSPORTER"/>
    <property type="match status" value="1"/>
</dbReference>
<accession>X0R082</accession>
<evidence type="ECO:0000256" key="4">
    <source>
        <dbReference type="ARBA" id="ARBA00022692"/>
    </source>
</evidence>
<keyword evidence="11" id="KW-1185">Reference proteome</keyword>
<comment type="caution">
    <text evidence="10">The sequence shown here is derived from an EMBL/GenBank/DDBJ whole genome shotgun (WGS) entry which is preliminary data.</text>
</comment>
<gene>
    <name evidence="10" type="ORF">RW1_012_01140</name>
</gene>
<dbReference type="InterPro" id="IPR005829">
    <property type="entry name" value="Sugar_transporter_CS"/>
</dbReference>
<feature type="transmembrane region" description="Helical" evidence="8">
    <location>
        <begin position="348"/>
        <end position="372"/>
    </location>
</feature>
<evidence type="ECO:0000256" key="6">
    <source>
        <dbReference type="ARBA" id="ARBA00023136"/>
    </source>
</evidence>
<keyword evidence="6 8" id="KW-0472">Membrane</keyword>
<feature type="transmembrane region" description="Helical" evidence="8">
    <location>
        <begin position="168"/>
        <end position="193"/>
    </location>
</feature>
<reference evidence="10 11" key="1">
    <citation type="submission" date="2014-02" db="EMBL/GenBank/DDBJ databases">
        <title>Whole genome shotgun sequence of Rhodococcus wratislaviensis NBRC 100605.</title>
        <authorList>
            <person name="Hosoyama A."/>
            <person name="Tsuchikane K."/>
            <person name="Yoshida I."/>
            <person name="Ohji S."/>
            <person name="Ichikawa N."/>
            <person name="Yamazoe A."/>
            <person name="Fujita N."/>
        </authorList>
    </citation>
    <scope>NUCLEOTIDE SEQUENCE [LARGE SCALE GENOMIC DNA]</scope>
    <source>
        <strain evidence="10 11">NBRC 100605</strain>
    </source>
</reference>
<dbReference type="SUPFAM" id="SSF103473">
    <property type="entry name" value="MFS general substrate transporter"/>
    <property type="match status" value="1"/>
</dbReference>
<feature type="region of interest" description="Disordered" evidence="7">
    <location>
        <begin position="1"/>
        <end position="25"/>
    </location>
</feature>
<protein>
    <submittedName>
        <fullName evidence="10">Putative major facilitator superfamily transporter</fullName>
    </submittedName>
</protein>
<dbReference type="InterPro" id="IPR020846">
    <property type="entry name" value="MFS_dom"/>
</dbReference>
<evidence type="ECO:0000256" key="1">
    <source>
        <dbReference type="ARBA" id="ARBA00004651"/>
    </source>
</evidence>
<dbReference type="InterPro" id="IPR036259">
    <property type="entry name" value="MFS_trans_sf"/>
</dbReference>
<feature type="transmembrane region" description="Helical" evidence="8">
    <location>
        <begin position="130"/>
        <end position="156"/>
    </location>
</feature>
<evidence type="ECO:0000256" key="8">
    <source>
        <dbReference type="SAM" id="Phobius"/>
    </source>
</evidence>
<evidence type="ECO:0000256" key="7">
    <source>
        <dbReference type="SAM" id="MobiDB-lite"/>
    </source>
</evidence>
<dbReference type="AlphaFoldDB" id="X0R082"/>
<evidence type="ECO:0000256" key="5">
    <source>
        <dbReference type="ARBA" id="ARBA00022989"/>
    </source>
</evidence>
<evidence type="ECO:0000313" key="11">
    <source>
        <dbReference type="Proteomes" id="UP000019491"/>
    </source>
</evidence>
<dbReference type="PROSITE" id="PS00216">
    <property type="entry name" value="SUGAR_TRANSPORT_1"/>
    <property type="match status" value="1"/>
</dbReference>
<name>X0R082_RHOWR</name>
<evidence type="ECO:0000256" key="2">
    <source>
        <dbReference type="ARBA" id="ARBA00022448"/>
    </source>
</evidence>
<dbReference type="Pfam" id="PF07690">
    <property type="entry name" value="MFS_1"/>
    <property type="match status" value="1"/>
</dbReference>
<evidence type="ECO:0000259" key="9">
    <source>
        <dbReference type="PROSITE" id="PS50850"/>
    </source>
</evidence>
<evidence type="ECO:0000313" key="10">
    <source>
        <dbReference type="EMBL" id="GAF44295.1"/>
    </source>
</evidence>
<feature type="transmembrane region" description="Helical" evidence="8">
    <location>
        <begin position="292"/>
        <end position="314"/>
    </location>
</feature>
<sequence>MTHSQEKVHPPSPTPGSSTGKANPPGMKKVAAASFIGTVIEFYDYNIYGVAAALVFPTVFFPALGAVAGTVASFATLGVAFVARPFGSILFGHFGDRLGRKKTLIVTMLLMGVATLLVGLMPTAGQIGVAAPILIVVLRILQGLAAGGEWGGAVLFVSEHAPKSKRGFWSMFPSLGGGGAIILANATFFAAAIGMSDETFAAWGWRIPFLASILLIGVGLWVRLTIDETPVFAKQVEQHGTARTPFLDAFKNQPKQVLLATGTAAMTLSLTYIGGTYLISYGTKILELPRPYVLSIAIVGGFSISVAVILGAVLSDRIGRRRMIMTAACLAIVWTLMLFPILETRSLFAFALGVPVTMFISGLATGPLGAFLSELFHTRYRYTATGLSYSLAGMLGGAIPPLIATPIIAAWGGFAFGLVMAALAAVSLTCVLVIGETKQLDLDREDGVPVS</sequence>
<dbReference type="Proteomes" id="UP000019491">
    <property type="component" value="Unassembled WGS sequence"/>
</dbReference>
<feature type="transmembrane region" description="Helical" evidence="8">
    <location>
        <begin position="323"/>
        <end position="342"/>
    </location>
</feature>
<feature type="transmembrane region" description="Helical" evidence="8">
    <location>
        <begin position="59"/>
        <end position="83"/>
    </location>
</feature>
<dbReference type="PANTHER" id="PTHR43045:SF2">
    <property type="entry name" value="INNER MEMBRANE METABOLITE TRANSPORT PROTEIN YHJE"/>
    <property type="match status" value="1"/>
</dbReference>
<proteinExistence type="predicted"/>
<dbReference type="InterPro" id="IPR011701">
    <property type="entry name" value="MFS"/>
</dbReference>
<dbReference type="PROSITE" id="PS50850">
    <property type="entry name" value="MFS"/>
    <property type="match status" value="1"/>
</dbReference>
<feature type="domain" description="Major facilitator superfamily (MFS) profile" evidence="9">
    <location>
        <begin position="30"/>
        <end position="439"/>
    </location>
</feature>
<dbReference type="EMBL" id="BAWF01000012">
    <property type="protein sequence ID" value="GAF44295.1"/>
    <property type="molecule type" value="Genomic_DNA"/>
</dbReference>
<evidence type="ECO:0000256" key="3">
    <source>
        <dbReference type="ARBA" id="ARBA00022475"/>
    </source>
</evidence>